<dbReference type="AlphaFoldDB" id="A0A644XL53"/>
<proteinExistence type="predicted"/>
<accession>A0A644XL53</accession>
<dbReference type="EMBL" id="VSSQ01002364">
    <property type="protein sequence ID" value="MPM14963.1"/>
    <property type="molecule type" value="Genomic_DNA"/>
</dbReference>
<protein>
    <submittedName>
        <fullName evidence="1">Uncharacterized protein</fullName>
    </submittedName>
</protein>
<gene>
    <name evidence="1" type="ORF">SDC9_61327</name>
</gene>
<reference evidence="1" key="1">
    <citation type="submission" date="2019-08" db="EMBL/GenBank/DDBJ databases">
        <authorList>
            <person name="Kucharzyk K."/>
            <person name="Murdoch R.W."/>
            <person name="Higgins S."/>
            <person name="Loffler F."/>
        </authorList>
    </citation>
    <scope>NUCLEOTIDE SEQUENCE</scope>
</reference>
<evidence type="ECO:0000313" key="1">
    <source>
        <dbReference type="EMBL" id="MPM14963.1"/>
    </source>
</evidence>
<sequence length="94" mass="10609">MTLGHYEFAFVERDDAVGQNWFQFHGLERGSVVVEVFIVRQHALAIARAGAEAHPESILSNRVDIRLFACVIDCRSFHKSPVFPVDIVRLSSEP</sequence>
<organism evidence="1">
    <name type="scientific">bioreactor metagenome</name>
    <dbReference type="NCBI Taxonomy" id="1076179"/>
    <lineage>
        <taxon>unclassified sequences</taxon>
        <taxon>metagenomes</taxon>
        <taxon>ecological metagenomes</taxon>
    </lineage>
</organism>
<comment type="caution">
    <text evidence="1">The sequence shown here is derived from an EMBL/GenBank/DDBJ whole genome shotgun (WGS) entry which is preliminary data.</text>
</comment>
<name>A0A644XL53_9ZZZZ</name>